<dbReference type="EMBL" id="LXQA010383463">
    <property type="protein sequence ID" value="MCI48237.1"/>
    <property type="molecule type" value="Genomic_DNA"/>
</dbReference>
<protein>
    <submittedName>
        <fullName evidence="1">FKBP-type peptidyl-prolyl cis-trans isomerase</fullName>
    </submittedName>
</protein>
<name>A0A392SIF8_9FABA</name>
<evidence type="ECO:0000313" key="2">
    <source>
        <dbReference type="Proteomes" id="UP000265520"/>
    </source>
</evidence>
<sequence>VLKQRLKVEKEEGEVVKLETDNVGDSAAPSDGGLIIDSR</sequence>
<dbReference type="Proteomes" id="UP000265520">
    <property type="component" value="Unassembled WGS sequence"/>
</dbReference>
<proteinExistence type="predicted"/>
<organism evidence="1 2">
    <name type="scientific">Trifolium medium</name>
    <dbReference type="NCBI Taxonomy" id="97028"/>
    <lineage>
        <taxon>Eukaryota</taxon>
        <taxon>Viridiplantae</taxon>
        <taxon>Streptophyta</taxon>
        <taxon>Embryophyta</taxon>
        <taxon>Tracheophyta</taxon>
        <taxon>Spermatophyta</taxon>
        <taxon>Magnoliopsida</taxon>
        <taxon>eudicotyledons</taxon>
        <taxon>Gunneridae</taxon>
        <taxon>Pentapetalae</taxon>
        <taxon>rosids</taxon>
        <taxon>fabids</taxon>
        <taxon>Fabales</taxon>
        <taxon>Fabaceae</taxon>
        <taxon>Papilionoideae</taxon>
        <taxon>50 kb inversion clade</taxon>
        <taxon>NPAAA clade</taxon>
        <taxon>Hologalegina</taxon>
        <taxon>IRL clade</taxon>
        <taxon>Trifolieae</taxon>
        <taxon>Trifolium</taxon>
    </lineage>
</organism>
<comment type="caution">
    <text evidence="1">The sequence shown here is derived from an EMBL/GenBank/DDBJ whole genome shotgun (WGS) entry which is preliminary data.</text>
</comment>
<accession>A0A392SIF8</accession>
<dbReference type="GO" id="GO:0016853">
    <property type="term" value="F:isomerase activity"/>
    <property type="evidence" value="ECO:0007669"/>
    <property type="project" value="UniProtKB-KW"/>
</dbReference>
<reference evidence="1 2" key="1">
    <citation type="journal article" date="2018" name="Front. Plant Sci.">
        <title>Red Clover (Trifolium pratense) and Zigzag Clover (T. medium) - A Picture of Genomic Similarities and Differences.</title>
        <authorList>
            <person name="Dluhosova J."/>
            <person name="Istvanek J."/>
            <person name="Nedelnik J."/>
            <person name="Repkova J."/>
        </authorList>
    </citation>
    <scope>NUCLEOTIDE SEQUENCE [LARGE SCALE GENOMIC DNA]</scope>
    <source>
        <strain evidence="2">cv. 10/8</strain>
        <tissue evidence="1">Leaf</tissue>
    </source>
</reference>
<keyword evidence="2" id="KW-1185">Reference proteome</keyword>
<keyword evidence="1" id="KW-0413">Isomerase</keyword>
<dbReference type="AlphaFoldDB" id="A0A392SIF8"/>
<feature type="non-terminal residue" evidence="1">
    <location>
        <position position="1"/>
    </location>
</feature>
<evidence type="ECO:0000313" key="1">
    <source>
        <dbReference type="EMBL" id="MCI48237.1"/>
    </source>
</evidence>